<protein>
    <recommendedName>
        <fullName evidence="3 10">Beta sliding clamp</fullName>
    </recommendedName>
</protein>
<evidence type="ECO:0000256" key="6">
    <source>
        <dbReference type="ARBA" id="ARBA00022695"/>
    </source>
</evidence>
<reference evidence="14" key="2">
    <citation type="submission" date="2021-02" db="EMBL/GenBank/DDBJ databases">
        <authorList>
            <person name="Han P."/>
        </authorList>
    </citation>
    <scope>NUCLEOTIDE SEQUENCE</scope>
    <source>
        <strain evidence="14">Nitrosomonas nitrosa 18-3D</strain>
    </source>
</reference>
<feature type="domain" description="DNA polymerase III beta sliding clamp N-terminal" evidence="11">
    <location>
        <begin position="4"/>
        <end position="124"/>
    </location>
</feature>
<dbReference type="PIRSF" id="PIRSF000804">
    <property type="entry name" value="DNA_pol_III_b"/>
    <property type="match status" value="1"/>
</dbReference>
<name>A0A1I4PKY5_9PROT</name>
<proteinExistence type="inferred from homology"/>
<organism evidence="15 16">
    <name type="scientific">Nitrosomonas nitrosa</name>
    <dbReference type="NCBI Taxonomy" id="52442"/>
    <lineage>
        <taxon>Bacteria</taxon>
        <taxon>Pseudomonadati</taxon>
        <taxon>Pseudomonadota</taxon>
        <taxon>Betaproteobacteria</taxon>
        <taxon>Nitrosomonadales</taxon>
        <taxon>Nitrosomonadaceae</taxon>
        <taxon>Nitrosomonas</taxon>
    </lineage>
</organism>
<evidence type="ECO:0000259" key="12">
    <source>
        <dbReference type="Pfam" id="PF02767"/>
    </source>
</evidence>
<dbReference type="GO" id="GO:0005737">
    <property type="term" value="C:cytoplasm"/>
    <property type="evidence" value="ECO:0007669"/>
    <property type="project" value="UniProtKB-SubCell"/>
</dbReference>
<keyword evidence="7 10" id="KW-0235">DNA replication</keyword>
<dbReference type="GO" id="GO:0008408">
    <property type="term" value="F:3'-5' exonuclease activity"/>
    <property type="evidence" value="ECO:0007669"/>
    <property type="project" value="InterPro"/>
</dbReference>
<dbReference type="GO" id="GO:0003887">
    <property type="term" value="F:DNA-directed DNA polymerase activity"/>
    <property type="evidence" value="ECO:0007669"/>
    <property type="project" value="UniProtKB-UniRule"/>
</dbReference>
<dbReference type="CDD" id="cd00140">
    <property type="entry name" value="beta_clamp"/>
    <property type="match status" value="1"/>
</dbReference>
<comment type="similarity">
    <text evidence="2 10">Belongs to the beta sliding clamp family.</text>
</comment>
<dbReference type="Pfam" id="PF02768">
    <property type="entry name" value="DNA_pol3_beta_3"/>
    <property type="match status" value="1"/>
</dbReference>
<feature type="domain" description="DNA polymerase III beta sliding clamp central" evidence="12">
    <location>
        <begin position="136"/>
        <end position="248"/>
    </location>
</feature>
<comment type="subunit">
    <text evidence="10">Forms a ring-shaped head-to-tail homodimer around DNA.</text>
</comment>
<dbReference type="AlphaFoldDB" id="A0A1I4PKY5"/>
<dbReference type="InterPro" id="IPR022634">
    <property type="entry name" value="DNA_polIII_beta_N"/>
</dbReference>
<dbReference type="Pfam" id="PF00712">
    <property type="entry name" value="DNA_pol3_beta"/>
    <property type="match status" value="1"/>
</dbReference>
<dbReference type="GO" id="GO:0003677">
    <property type="term" value="F:DNA binding"/>
    <property type="evidence" value="ECO:0007669"/>
    <property type="project" value="UniProtKB-UniRule"/>
</dbReference>
<dbReference type="Proteomes" id="UP000199561">
    <property type="component" value="Unassembled WGS sequence"/>
</dbReference>
<dbReference type="STRING" id="52442.SAMN05421880_11182"/>
<dbReference type="Gene3D" id="3.10.150.10">
    <property type="entry name" value="DNA Polymerase III, subunit A, domain 2"/>
    <property type="match status" value="1"/>
</dbReference>
<evidence type="ECO:0000256" key="3">
    <source>
        <dbReference type="ARBA" id="ARBA00021035"/>
    </source>
</evidence>
<evidence type="ECO:0000256" key="1">
    <source>
        <dbReference type="ARBA" id="ARBA00004496"/>
    </source>
</evidence>
<dbReference type="PANTHER" id="PTHR30478">
    <property type="entry name" value="DNA POLYMERASE III SUBUNIT BETA"/>
    <property type="match status" value="1"/>
</dbReference>
<dbReference type="NCBIfam" id="TIGR00663">
    <property type="entry name" value="dnan"/>
    <property type="match status" value="1"/>
</dbReference>
<evidence type="ECO:0000256" key="8">
    <source>
        <dbReference type="ARBA" id="ARBA00022932"/>
    </source>
</evidence>
<evidence type="ECO:0000256" key="10">
    <source>
        <dbReference type="PIRNR" id="PIRNR000804"/>
    </source>
</evidence>
<dbReference type="OrthoDB" id="8421503at2"/>
<evidence type="ECO:0000256" key="7">
    <source>
        <dbReference type="ARBA" id="ARBA00022705"/>
    </source>
</evidence>
<keyword evidence="9" id="KW-0238">DNA-binding</keyword>
<dbReference type="EMBL" id="FOUF01000011">
    <property type="protein sequence ID" value="SFM28256.1"/>
    <property type="molecule type" value="Genomic_DNA"/>
</dbReference>
<evidence type="ECO:0000256" key="4">
    <source>
        <dbReference type="ARBA" id="ARBA00022490"/>
    </source>
</evidence>
<dbReference type="SMART" id="SM00480">
    <property type="entry name" value="POL3Bc"/>
    <property type="match status" value="1"/>
</dbReference>
<keyword evidence="4 10" id="KW-0963">Cytoplasm</keyword>
<dbReference type="Proteomes" id="UP000601736">
    <property type="component" value="Unassembled WGS sequence"/>
</dbReference>
<evidence type="ECO:0000259" key="13">
    <source>
        <dbReference type="Pfam" id="PF02768"/>
    </source>
</evidence>
<sequence>MILFKANRDFLLRPLQMVSGIVERRHTLPILSNVLIQRENGKTLFVTTDSEIEIGIHSQEHENSATELAYPAITVSAKKLLDILRTFPTDLEVTLIKSDSRLLINAGKSRFSLQMLPAEDFPRMAIEDQPEITVNLAQNVLKNLLNLVQYAMAQQDIRYYFNGLLLVVEDRDLKVITSDGHRLAYASVELENQYSKRETIIPRKTILELSKLLDDSEKLVTIEIFPKKIRFKFSEVTLLSKVIEGKFPSFNQIVAKTNSKQFRIDRLNFLQGLQRVAVLSDTSDKFRGVRLVVSKNMLSIICKNKEQEEAQEELEIEYDQETTDISFNITYLLDVLNNLNNDSVQCAFENTDSSTLFSLPDDDHFKYIVMPMRL</sequence>
<dbReference type="InterPro" id="IPR022635">
    <property type="entry name" value="DNA_polIII_beta_C"/>
</dbReference>
<dbReference type="PANTHER" id="PTHR30478:SF0">
    <property type="entry name" value="BETA SLIDING CLAMP"/>
    <property type="match status" value="1"/>
</dbReference>
<evidence type="ECO:0000256" key="5">
    <source>
        <dbReference type="ARBA" id="ARBA00022679"/>
    </source>
</evidence>
<dbReference type="GO" id="GO:0009360">
    <property type="term" value="C:DNA polymerase III complex"/>
    <property type="evidence" value="ECO:0007669"/>
    <property type="project" value="InterPro"/>
</dbReference>
<dbReference type="Gene3D" id="3.70.10.10">
    <property type="match status" value="1"/>
</dbReference>
<feature type="domain" description="DNA polymerase III beta sliding clamp C-terminal" evidence="13">
    <location>
        <begin position="254"/>
        <end position="373"/>
    </location>
</feature>
<evidence type="ECO:0000313" key="14">
    <source>
        <dbReference type="EMBL" id="CAE6509052.1"/>
    </source>
</evidence>
<dbReference type="InterPro" id="IPR022637">
    <property type="entry name" value="DNA_polIII_beta_cen"/>
</dbReference>
<dbReference type="RefSeq" id="WP_090668228.1">
    <property type="nucleotide sequence ID" value="NZ_CAJNAP010000023.1"/>
</dbReference>
<keyword evidence="8 10" id="KW-0239">DNA-directed DNA polymerase</keyword>
<keyword evidence="16" id="KW-1185">Reference proteome</keyword>
<dbReference type="EMBL" id="CAJNAP010000023">
    <property type="protein sequence ID" value="CAE6509052.1"/>
    <property type="molecule type" value="Genomic_DNA"/>
</dbReference>
<keyword evidence="5 10" id="KW-0808">Transferase</keyword>
<evidence type="ECO:0000313" key="15">
    <source>
        <dbReference type="EMBL" id="SFM28256.1"/>
    </source>
</evidence>
<evidence type="ECO:0000256" key="9">
    <source>
        <dbReference type="ARBA" id="ARBA00023125"/>
    </source>
</evidence>
<dbReference type="SUPFAM" id="SSF55979">
    <property type="entry name" value="DNA clamp"/>
    <property type="match status" value="3"/>
</dbReference>
<dbReference type="InterPro" id="IPR001001">
    <property type="entry name" value="DNA_polIII_beta"/>
</dbReference>
<dbReference type="Pfam" id="PF02767">
    <property type="entry name" value="DNA_pol3_beta_2"/>
    <property type="match status" value="1"/>
</dbReference>
<dbReference type="GO" id="GO:0006271">
    <property type="term" value="P:DNA strand elongation involved in DNA replication"/>
    <property type="evidence" value="ECO:0007669"/>
    <property type="project" value="TreeGrafter"/>
</dbReference>
<evidence type="ECO:0000256" key="2">
    <source>
        <dbReference type="ARBA" id="ARBA00010752"/>
    </source>
</evidence>
<keyword evidence="6 10" id="KW-0548">Nucleotidyltransferase</keyword>
<comment type="subcellular location">
    <subcellularLocation>
        <location evidence="1 10">Cytoplasm</location>
    </subcellularLocation>
</comment>
<comment type="function">
    <text evidence="10">Confers DNA tethering and processivity to DNA polymerases and other proteins. Acts as a clamp, forming a ring around DNA (a reaction catalyzed by the clamp-loading complex) which diffuses in an ATP-independent manner freely and bidirectionally along dsDNA. Initially characterized for its ability to contact the catalytic subunit of DNA polymerase III (Pol III), a complex, multichain enzyme responsible for most of the replicative synthesis in bacteria; Pol III exhibits 3'-5' exonuclease proofreading activity. The beta chain is required for initiation of replication as well as for processivity of DNA replication.</text>
</comment>
<gene>
    <name evidence="14" type="primary">dnaN</name>
    <name evidence="14" type="ORF">NMYAN_30109</name>
    <name evidence="15" type="ORF">SAMN05421880_11182</name>
</gene>
<reference evidence="15 16" key="1">
    <citation type="submission" date="2016-10" db="EMBL/GenBank/DDBJ databases">
        <authorList>
            <person name="de Groot N.N."/>
        </authorList>
    </citation>
    <scope>NUCLEOTIDE SEQUENCE [LARGE SCALE GENOMIC DNA]</scope>
    <source>
        <strain evidence="15 16">Nm146</strain>
    </source>
</reference>
<dbReference type="InterPro" id="IPR046938">
    <property type="entry name" value="DNA_clamp_sf"/>
</dbReference>
<evidence type="ECO:0000259" key="11">
    <source>
        <dbReference type="Pfam" id="PF00712"/>
    </source>
</evidence>
<evidence type="ECO:0000313" key="16">
    <source>
        <dbReference type="Proteomes" id="UP000199561"/>
    </source>
</evidence>
<accession>A0A1I4PKY5</accession>